<dbReference type="PROSITE" id="PS51721">
    <property type="entry name" value="G_CP"/>
    <property type="match status" value="1"/>
</dbReference>
<comment type="cofactor">
    <cofactor evidence="10">
        <name>Zn(2+)</name>
        <dbReference type="ChEBI" id="CHEBI:29105"/>
    </cofactor>
    <text evidence="10">Binds 1 zinc ion per subunit.</text>
</comment>
<dbReference type="GO" id="GO:0005525">
    <property type="term" value="F:GTP binding"/>
    <property type="evidence" value="ECO:0007669"/>
    <property type="project" value="UniProtKB-UniRule"/>
</dbReference>
<feature type="domain" description="CP-type G" evidence="12">
    <location>
        <begin position="64"/>
        <end position="221"/>
    </location>
</feature>
<evidence type="ECO:0000256" key="7">
    <source>
        <dbReference type="ARBA" id="ARBA00022833"/>
    </source>
</evidence>
<dbReference type="GO" id="GO:0046872">
    <property type="term" value="F:metal ion binding"/>
    <property type="evidence" value="ECO:0007669"/>
    <property type="project" value="UniProtKB-KW"/>
</dbReference>
<feature type="binding site" evidence="10">
    <location>
        <begin position="113"/>
        <end position="116"/>
    </location>
    <ligand>
        <name>GTP</name>
        <dbReference type="ChEBI" id="CHEBI:37565"/>
    </ligand>
</feature>
<keyword evidence="2 10" id="KW-0690">Ribosome biogenesis</keyword>
<dbReference type="OrthoDB" id="9809485at2"/>
<dbReference type="InterPro" id="IPR004881">
    <property type="entry name" value="Ribosome_biogen_GTPase_RsgA"/>
</dbReference>
<dbReference type="Gene3D" id="2.40.50.140">
    <property type="entry name" value="Nucleic acid-binding proteins"/>
    <property type="match status" value="1"/>
</dbReference>
<dbReference type="PANTHER" id="PTHR32120">
    <property type="entry name" value="SMALL RIBOSOMAL SUBUNIT BIOGENESIS GTPASE RSGA"/>
    <property type="match status" value="1"/>
</dbReference>
<name>A0A1U7M317_TISCR</name>
<dbReference type="CDD" id="cd01854">
    <property type="entry name" value="YjeQ_EngC"/>
    <property type="match status" value="1"/>
</dbReference>
<sequence length="291" mass="32832">MLEGRIVKGVGGIYSVKTSKGVIKSRARGVFRVENLTPLIGDFVNIKISSEDNMGYIIDIKPRNTELLRPPVANITQAIVVMSVKNPDINTWLLDKFLLMAEYEGLHTVVVFNKSDLDSKEAEKLKVIYESAGYEVIIASTKLDIGIESLKNHLKDNISVFAGPSGVGKSSILNKIHKGFKLDTGDISSKNKRGKHTTRHIELLELDHNSFVLDSPGFSSLNLDFIENESEVRDYFKEIHEYGKDCKFLSCLHNKEPGCSVKDAVEKNIINKKRYDNYLLLLEEVKNIRRY</sequence>
<keyword evidence="1 10" id="KW-0963">Cytoplasm</keyword>
<dbReference type="GO" id="GO:0042274">
    <property type="term" value="P:ribosomal small subunit biogenesis"/>
    <property type="evidence" value="ECO:0007669"/>
    <property type="project" value="UniProtKB-UniRule"/>
</dbReference>
<feature type="binding site" evidence="10">
    <location>
        <position position="259"/>
    </location>
    <ligand>
        <name>Zn(2+)</name>
        <dbReference type="ChEBI" id="CHEBI:29105"/>
    </ligand>
</feature>
<dbReference type="SUPFAM" id="SSF52540">
    <property type="entry name" value="P-loop containing nucleoside triphosphate hydrolases"/>
    <property type="match status" value="1"/>
</dbReference>
<evidence type="ECO:0000256" key="3">
    <source>
        <dbReference type="ARBA" id="ARBA00022723"/>
    </source>
</evidence>
<dbReference type="InterPro" id="IPR027417">
    <property type="entry name" value="P-loop_NTPase"/>
</dbReference>
<organism evidence="13 14">
    <name type="scientific">Tissierella creatinophila DSM 6911</name>
    <dbReference type="NCBI Taxonomy" id="1123403"/>
    <lineage>
        <taxon>Bacteria</taxon>
        <taxon>Bacillati</taxon>
        <taxon>Bacillota</taxon>
        <taxon>Tissierellia</taxon>
        <taxon>Tissierellales</taxon>
        <taxon>Tissierellaceae</taxon>
        <taxon>Tissierella</taxon>
    </lineage>
</organism>
<feature type="binding site" evidence="10">
    <location>
        <begin position="163"/>
        <end position="171"/>
    </location>
    <ligand>
        <name>GTP</name>
        <dbReference type="ChEBI" id="CHEBI:37565"/>
    </ligand>
</feature>
<dbReference type="InterPro" id="IPR012340">
    <property type="entry name" value="NA-bd_OB-fold"/>
</dbReference>
<evidence type="ECO:0000313" key="13">
    <source>
        <dbReference type="EMBL" id="OLS01714.1"/>
    </source>
</evidence>
<dbReference type="Pfam" id="PF16745">
    <property type="entry name" value="RsgA_N"/>
    <property type="match status" value="1"/>
</dbReference>
<feature type="domain" description="EngC GTPase" evidence="11">
    <location>
        <begin position="73"/>
        <end position="219"/>
    </location>
</feature>
<comment type="subcellular location">
    <subcellularLocation>
        <location evidence="10">Cytoplasm</location>
    </subcellularLocation>
</comment>
<gene>
    <name evidence="10 13" type="primary">rsgA</name>
    <name evidence="13" type="ORF">TICRE_23140</name>
</gene>
<dbReference type="GO" id="GO:0019843">
    <property type="term" value="F:rRNA binding"/>
    <property type="evidence" value="ECO:0007669"/>
    <property type="project" value="UniProtKB-KW"/>
</dbReference>
<comment type="subunit">
    <text evidence="10">Monomer. Associates with 30S ribosomal subunit, binds 16S rRNA.</text>
</comment>
<proteinExistence type="inferred from homology"/>
<keyword evidence="5 10" id="KW-0547">Nucleotide-binding</keyword>
<comment type="caution">
    <text evidence="13">The sequence shown here is derived from an EMBL/GenBank/DDBJ whole genome shotgun (WGS) entry which is preliminary data.</text>
</comment>
<comment type="similarity">
    <text evidence="10">Belongs to the TRAFAC class YlqF/YawG GTPase family. RsgA subfamily.</text>
</comment>
<evidence type="ECO:0000256" key="6">
    <source>
        <dbReference type="ARBA" id="ARBA00022801"/>
    </source>
</evidence>
<reference evidence="13 14" key="1">
    <citation type="submission" date="2016-02" db="EMBL/GenBank/DDBJ databases">
        <title>Genome sequence of Tissierella creatinophila DSM 6911.</title>
        <authorList>
            <person name="Poehlein A."/>
            <person name="Daniel R."/>
        </authorList>
    </citation>
    <scope>NUCLEOTIDE SEQUENCE [LARGE SCALE GENOMIC DNA]</scope>
    <source>
        <strain evidence="13 14">DSM 6911</strain>
    </source>
</reference>
<dbReference type="EMBL" id="LTDM01000064">
    <property type="protein sequence ID" value="OLS01714.1"/>
    <property type="molecule type" value="Genomic_DNA"/>
</dbReference>
<evidence type="ECO:0000256" key="10">
    <source>
        <dbReference type="HAMAP-Rule" id="MF_01820"/>
    </source>
</evidence>
<evidence type="ECO:0000259" key="12">
    <source>
        <dbReference type="PROSITE" id="PS51721"/>
    </source>
</evidence>
<evidence type="ECO:0000256" key="8">
    <source>
        <dbReference type="ARBA" id="ARBA00022884"/>
    </source>
</evidence>
<dbReference type="InterPro" id="IPR030378">
    <property type="entry name" value="G_CP_dom"/>
</dbReference>
<dbReference type="Gene3D" id="1.10.40.50">
    <property type="entry name" value="Probable gtpase engc, domain 3"/>
    <property type="match status" value="1"/>
</dbReference>
<dbReference type="Proteomes" id="UP000186112">
    <property type="component" value="Unassembled WGS sequence"/>
</dbReference>
<dbReference type="Gene3D" id="3.40.50.300">
    <property type="entry name" value="P-loop containing nucleotide triphosphate hydrolases"/>
    <property type="match status" value="1"/>
</dbReference>
<dbReference type="InterPro" id="IPR010914">
    <property type="entry name" value="RsgA_GTPase_dom"/>
</dbReference>
<dbReference type="PANTHER" id="PTHR32120:SF11">
    <property type="entry name" value="SMALL RIBOSOMAL SUBUNIT BIOGENESIS GTPASE RSGA 1, MITOCHONDRIAL-RELATED"/>
    <property type="match status" value="1"/>
</dbReference>
<keyword evidence="9 10" id="KW-0342">GTP-binding</keyword>
<feature type="binding site" evidence="10">
    <location>
        <position position="246"/>
    </location>
    <ligand>
        <name>Zn(2+)</name>
        <dbReference type="ChEBI" id="CHEBI:29105"/>
    </ligand>
</feature>
<dbReference type="GO" id="GO:0003924">
    <property type="term" value="F:GTPase activity"/>
    <property type="evidence" value="ECO:0007669"/>
    <property type="project" value="UniProtKB-UniRule"/>
</dbReference>
<evidence type="ECO:0000256" key="1">
    <source>
        <dbReference type="ARBA" id="ARBA00022490"/>
    </source>
</evidence>
<evidence type="ECO:0000256" key="4">
    <source>
        <dbReference type="ARBA" id="ARBA00022730"/>
    </source>
</evidence>
<evidence type="ECO:0000259" key="11">
    <source>
        <dbReference type="PROSITE" id="PS50936"/>
    </source>
</evidence>
<feature type="binding site" evidence="10">
    <location>
        <position position="251"/>
    </location>
    <ligand>
        <name>Zn(2+)</name>
        <dbReference type="ChEBI" id="CHEBI:29105"/>
    </ligand>
</feature>
<evidence type="ECO:0000313" key="14">
    <source>
        <dbReference type="Proteomes" id="UP000186112"/>
    </source>
</evidence>
<keyword evidence="14" id="KW-1185">Reference proteome</keyword>
<evidence type="ECO:0000256" key="5">
    <source>
        <dbReference type="ARBA" id="ARBA00022741"/>
    </source>
</evidence>
<dbReference type="SUPFAM" id="SSF50249">
    <property type="entry name" value="Nucleic acid-binding proteins"/>
    <property type="match status" value="1"/>
</dbReference>
<dbReference type="PROSITE" id="PS50936">
    <property type="entry name" value="ENGC_GTPASE"/>
    <property type="match status" value="1"/>
</dbReference>
<evidence type="ECO:0000256" key="2">
    <source>
        <dbReference type="ARBA" id="ARBA00022517"/>
    </source>
</evidence>
<protein>
    <recommendedName>
        <fullName evidence="10">Small ribosomal subunit biogenesis GTPase RsgA</fullName>
        <ecNumber evidence="10">3.6.1.-</ecNumber>
    </recommendedName>
</protein>
<dbReference type="Pfam" id="PF03193">
    <property type="entry name" value="RsgA_GTPase"/>
    <property type="match status" value="1"/>
</dbReference>
<feature type="binding site" evidence="10">
    <location>
        <position position="253"/>
    </location>
    <ligand>
        <name>Zn(2+)</name>
        <dbReference type="ChEBI" id="CHEBI:29105"/>
    </ligand>
</feature>
<evidence type="ECO:0000256" key="9">
    <source>
        <dbReference type="ARBA" id="ARBA00023134"/>
    </source>
</evidence>
<dbReference type="HAMAP" id="MF_01820">
    <property type="entry name" value="GTPase_RsgA"/>
    <property type="match status" value="1"/>
</dbReference>
<keyword evidence="3 10" id="KW-0479">Metal-binding</keyword>
<comment type="function">
    <text evidence="10">One of several proteins that assist in the late maturation steps of the functional core of the 30S ribosomal subunit. Helps release RbfA from mature subunits. May play a role in the assembly of ribosomal proteins into the subunit. Circularly permuted GTPase that catalyzes slow GTP hydrolysis, GTPase activity is stimulated by the 30S ribosomal subunit.</text>
</comment>
<keyword evidence="6 10" id="KW-0378">Hydrolase</keyword>
<keyword evidence="7 10" id="KW-0862">Zinc</keyword>
<dbReference type="GO" id="GO:0005737">
    <property type="term" value="C:cytoplasm"/>
    <property type="evidence" value="ECO:0007669"/>
    <property type="project" value="UniProtKB-SubCell"/>
</dbReference>
<dbReference type="AlphaFoldDB" id="A0A1U7M317"/>
<dbReference type="NCBIfam" id="TIGR00157">
    <property type="entry name" value="ribosome small subunit-dependent GTPase A"/>
    <property type="match status" value="1"/>
</dbReference>
<dbReference type="InterPro" id="IPR031944">
    <property type="entry name" value="RsgA_N"/>
</dbReference>
<dbReference type="EC" id="3.6.1.-" evidence="10"/>
<accession>A0A1U7M317</accession>
<keyword evidence="8 10" id="KW-0694">RNA-binding</keyword>
<dbReference type="RefSeq" id="WP_075728205.1">
    <property type="nucleotide sequence ID" value="NZ_LTDM01000064.1"/>
</dbReference>
<keyword evidence="4 10" id="KW-0699">rRNA-binding</keyword>